<evidence type="ECO:0000256" key="1">
    <source>
        <dbReference type="SAM" id="Phobius"/>
    </source>
</evidence>
<proteinExistence type="predicted"/>
<dbReference type="PATRIC" id="fig|361041.3.peg.2600"/>
<protein>
    <submittedName>
        <fullName evidence="2">Uncharacterized protein</fullName>
    </submittedName>
</protein>
<keyword evidence="1" id="KW-0812">Transmembrane</keyword>
<name>A0A0F5L439_9HYPH</name>
<dbReference type="AlphaFoldDB" id="A0A0F5L439"/>
<keyword evidence="1" id="KW-1133">Transmembrane helix</keyword>
<keyword evidence="1" id="KW-0472">Membrane</keyword>
<comment type="caution">
    <text evidence="2">The sequence shown here is derived from an EMBL/GenBank/DDBJ whole genome shotgun (WGS) entry which is preliminary data.</text>
</comment>
<sequence>MPIAVKASREVALMYVIVAAMCATLFWSINMLDRLEEERQSSLALVQRAKTMEGQLAGTNEPY</sequence>
<evidence type="ECO:0000313" key="3">
    <source>
        <dbReference type="Proteomes" id="UP000033514"/>
    </source>
</evidence>
<dbReference type="Proteomes" id="UP000033514">
    <property type="component" value="Unassembled WGS sequence"/>
</dbReference>
<dbReference type="RefSeq" id="WP_046144098.1">
    <property type="nucleotide sequence ID" value="NZ_LAJG01000034.1"/>
</dbReference>
<evidence type="ECO:0000313" key="2">
    <source>
        <dbReference type="EMBL" id="KKB76990.1"/>
    </source>
</evidence>
<dbReference type="EMBL" id="LAJG01000034">
    <property type="protein sequence ID" value="KKB76990.1"/>
    <property type="molecule type" value="Genomic_DNA"/>
</dbReference>
<accession>A0A0F5L439</accession>
<keyword evidence="3" id="KW-1185">Reference proteome</keyword>
<gene>
    <name evidence="2" type="ORF">VW35_16020</name>
</gene>
<organism evidence="2 3">
    <name type="scientific">Devosia soli</name>
    <dbReference type="NCBI Taxonomy" id="361041"/>
    <lineage>
        <taxon>Bacteria</taxon>
        <taxon>Pseudomonadati</taxon>
        <taxon>Pseudomonadota</taxon>
        <taxon>Alphaproteobacteria</taxon>
        <taxon>Hyphomicrobiales</taxon>
        <taxon>Devosiaceae</taxon>
        <taxon>Devosia</taxon>
    </lineage>
</organism>
<reference evidence="2 3" key="1">
    <citation type="submission" date="2015-03" db="EMBL/GenBank/DDBJ databases">
        <authorList>
            <person name="Hassan Y.I."/>
            <person name="Lepp D."/>
            <person name="Zhou T."/>
        </authorList>
    </citation>
    <scope>NUCLEOTIDE SEQUENCE [LARGE SCALE GENOMIC DNA]</scope>
    <source>
        <strain evidence="2 3">GH2-10</strain>
    </source>
</reference>
<feature type="transmembrane region" description="Helical" evidence="1">
    <location>
        <begin position="12"/>
        <end position="32"/>
    </location>
</feature>